<feature type="compositionally biased region" description="Low complexity" evidence="6">
    <location>
        <begin position="430"/>
        <end position="440"/>
    </location>
</feature>
<dbReference type="PANTHER" id="PTHR30520">
    <property type="entry name" value="FORMATE TRANSPORTER-RELATED"/>
    <property type="match status" value="1"/>
</dbReference>
<dbReference type="InterPro" id="IPR023271">
    <property type="entry name" value="Aquaporin-like"/>
</dbReference>
<gene>
    <name evidence="8" type="ORF">WICMUC_001306</name>
</gene>
<keyword evidence="3 7" id="KW-1133">Transmembrane helix</keyword>
<keyword evidence="2 7" id="KW-0812">Transmembrane</keyword>
<name>A0A9P8PV50_9ASCO</name>
<evidence type="ECO:0000256" key="5">
    <source>
        <dbReference type="ARBA" id="ARBA00049660"/>
    </source>
</evidence>
<feature type="compositionally biased region" description="Polar residues" evidence="6">
    <location>
        <begin position="611"/>
        <end position="633"/>
    </location>
</feature>
<proteinExistence type="inferred from homology"/>
<reference evidence="8" key="1">
    <citation type="journal article" date="2021" name="Open Biol.">
        <title>Shared evolutionary footprints suggest mitochondrial oxidative damage underlies multiple complex I losses in fungi.</title>
        <authorList>
            <person name="Schikora-Tamarit M.A."/>
            <person name="Marcet-Houben M."/>
            <person name="Nosek J."/>
            <person name="Gabaldon T."/>
        </authorList>
    </citation>
    <scope>NUCLEOTIDE SEQUENCE</scope>
    <source>
        <strain evidence="8">CBS6341</strain>
    </source>
</reference>
<dbReference type="AlphaFoldDB" id="A0A9P8PV50"/>
<feature type="transmembrane region" description="Helical" evidence="7">
    <location>
        <begin position="67"/>
        <end position="88"/>
    </location>
</feature>
<evidence type="ECO:0000256" key="3">
    <source>
        <dbReference type="ARBA" id="ARBA00022989"/>
    </source>
</evidence>
<protein>
    <recommendedName>
        <fullName evidence="10">Formate/nitrite transporter</fullName>
    </recommendedName>
</protein>
<evidence type="ECO:0000256" key="7">
    <source>
        <dbReference type="SAM" id="Phobius"/>
    </source>
</evidence>
<evidence type="ECO:0000313" key="8">
    <source>
        <dbReference type="EMBL" id="KAH3678992.1"/>
    </source>
</evidence>
<evidence type="ECO:0000313" key="9">
    <source>
        <dbReference type="Proteomes" id="UP000769528"/>
    </source>
</evidence>
<dbReference type="OrthoDB" id="4829at2759"/>
<evidence type="ECO:0000256" key="2">
    <source>
        <dbReference type="ARBA" id="ARBA00022692"/>
    </source>
</evidence>
<comment type="subcellular location">
    <subcellularLocation>
        <location evidence="1">Membrane</location>
        <topology evidence="1">Multi-pass membrane protein</topology>
    </subcellularLocation>
</comment>
<evidence type="ECO:0000256" key="1">
    <source>
        <dbReference type="ARBA" id="ARBA00004141"/>
    </source>
</evidence>
<comment type="similarity">
    <text evidence="5">Belongs to the FNT transporter (TC 1.A.16) family.</text>
</comment>
<keyword evidence="4 7" id="KW-0472">Membrane</keyword>
<dbReference type="Proteomes" id="UP000769528">
    <property type="component" value="Unassembled WGS sequence"/>
</dbReference>
<feature type="transmembrane region" description="Helical" evidence="7">
    <location>
        <begin position="167"/>
        <end position="187"/>
    </location>
</feature>
<feature type="compositionally biased region" description="Basic and acidic residues" evidence="6">
    <location>
        <begin position="377"/>
        <end position="394"/>
    </location>
</feature>
<feature type="compositionally biased region" description="Polar residues" evidence="6">
    <location>
        <begin position="501"/>
        <end position="523"/>
    </location>
</feature>
<dbReference type="PANTHER" id="PTHR30520:SF6">
    <property type="entry name" value="FORMATE_NITRATE FAMILY TRANSPORTER (EUROFUNG)"/>
    <property type="match status" value="1"/>
</dbReference>
<dbReference type="EMBL" id="JAEUBF010000394">
    <property type="protein sequence ID" value="KAH3678992.1"/>
    <property type="molecule type" value="Genomic_DNA"/>
</dbReference>
<dbReference type="GO" id="GO:0015707">
    <property type="term" value="P:nitrite transport"/>
    <property type="evidence" value="ECO:0007669"/>
    <property type="project" value="TreeGrafter"/>
</dbReference>
<comment type="caution">
    <text evidence="8">The sequence shown here is derived from an EMBL/GenBank/DDBJ whole genome shotgun (WGS) entry which is preliminary data.</text>
</comment>
<accession>A0A9P8PV50</accession>
<dbReference type="InterPro" id="IPR024002">
    <property type="entry name" value="For/NO2_transpt_CS"/>
</dbReference>
<reference evidence="8" key="2">
    <citation type="submission" date="2021-01" db="EMBL/GenBank/DDBJ databases">
        <authorList>
            <person name="Schikora-Tamarit M.A."/>
        </authorList>
    </citation>
    <scope>NUCLEOTIDE SEQUENCE</scope>
    <source>
        <strain evidence="8">CBS6341</strain>
    </source>
</reference>
<feature type="transmembrane region" description="Helical" evidence="7">
    <location>
        <begin position="194"/>
        <end position="214"/>
    </location>
</feature>
<dbReference type="PROSITE" id="PS01005">
    <property type="entry name" value="FORMATE_NITRITE_TP_1"/>
    <property type="match status" value="1"/>
</dbReference>
<sequence length="656" mass="72435">MSSETYYITPNEAALAVVATSMKKARLKLDVLIINSIVGGILFSAGGMLHVFIQAESPYLYEECPGIVKLLQGVVFPIGLFCVVIMGAELFNSNIMYYTVGVCRGAVSIFDLLISWTISWLFNLGSTLFVCFVICKLGGIATSERWVNASVETAIDKVENYTFVETLIKGIAGNFCVCLGVYLQLLAKPIHVKWIMISLPVFTFVTIGFTNVIADMYLIPMGLINGAPVSVGRYIWRTLVSGTLGNIIGGIVFSVAIPFYLHLVTVERDRKLLKLPQSDVRDEQPELEMDSRVIRVPTHKESAEEDDDNDNDSSTFGSDSYEKLGNDQINPVSYRPLSTLSRVKSRVKSRADSKASSNKKVRSPPGVFPVLGMGKPLTRERTIADNNTDIKHGEEEEEEEEEDDDDDRDKEAGISDISSTHLGSNPGVQSIRSRSFSSESSKSDNLKKIQQIEEDEYAKSGGYNARENNLGESLKRLLSRPTTTNEMEKSSYDLELGMASGQPTPTKSRLSVSSLNNSGKRNSISNIENNKLFKTISRSFSKRQPETAGELYDNLSKYNITPRAAFASDNIAGVDGYLPQDGGHILQRPSLAKVRNSSYHSLMSQRKRDSISQNNDSITRPVQSRKNSQTSPGNDRDFSTTENADDLDNDLSSLES</sequence>
<dbReference type="GO" id="GO:0005886">
    <property type="term" value="C:plasma membrane"/>
    <property type="evidence" value="ECO:0007669"/>
    <property type="project" value="TreeGrafter"/>
</dbReference>
<dbReference type="Gene3D" id="1.20.1080.10">
    <property type="entry name" value="Glycerol uptake facilitator protein"/>
    <property type="match status" value="1"/>
</dbReference>
<evidence type="ECO:0000256" key="6">
    <source>
        <dbReference type="SAM" id="MobiDB-lite"/>
    </source>
</evidence>
<feature type="transmembrane region" description="Helical" evidence="7">
    <location>
        <begin position="31"/>
        <end position="55"/>
    </location>
</feature>
<feature type="compositionally biased region" description="Basic and acidic residues" evidence="6">
    <location>
        <begin position="283"/>
        <end position="302"/>
    </location>
</feature>
<dbReference type="InterPro" id="IPR000292">
    <property type="entry name" value="For/NO2_transpt"/>
</dbReference>
<feature type="compositionally biased region" description="Polar residues" evidence="6">
    <location>
        <begin position="416"/>
        <end position="428"/>
    </location>
</feature>
<evidence type="ECO:0008006" key="10">
    <source>
        <dbReference type="Google" id="ProtNLM"/>
    </source>
</evidence>
<feature type="region of interest" description="Disordered" evidence="6">
    <location>
        <begin position="596"/>
        <end position="656"/>
    </location>
</feature>
<feature type="region of interest" description="Disordered" evidence="6">
    <location>
        <begin position="283"/>
        <end position="523"/>
    </location>
</feature>
<feature type="compositionally biased region" description="Basic and acidic residues" evidence="6">
    <location>
        <begin position="441"/>
        <end position="451"/>
    </location>
</feature>
<keyword evidence="9" id="KW-1185">Reference proteome</keyword>
<organism evidence="8 9">
    <name type="scientific">Wickerhamomyces mucosus</name>
    <dbReference type="NCBI Taxonomy" id="1378264"/>
    <lineage>
        <taxon>Eukaryota</taxon>
        <taxon>Fungi</taxon>
        <taxon>Dikarya</taxon>
        <taxon>Ascomycota</taxon>
        <taxon>Saccharomycotina</taxon>
        <taxon>Saccharomycetes</taxon>
        <taxon>Phaffomycetales</taxon>
        <taxon>Wickerhamomycetaceae</taxon>
        <taxon>Wickerhamomyces</taxon>
    </lineage>
</organism>
<dbReference type="Pfam" id="PF01226">
    <property type="entry name" value="Form_Nir_trans"/>
    <property type="match status" value="1"/>
</dbReference>
<evidence type="ECO:0000256" key="4">
    <source>
        <dbReference type="ARBA" id="ARBA00023136"/>
    </source>
</evidence>
<feature type="transmembrane region" description="Helical" evidence="7">
    <location>
        <begin position="234"/>
        <end position="261"/>
    </location>
</feature>
<feature type="compositionally biased region" description="Polar residues" evidence="6">
    <location>
        <begin position="327"/>
        <end position="342"/>
    </location>
</feature>
<dbReference type="GO" id="GO:0015513">
    <property type="term" value="F:high-affinity secondary active nitrite transmembrane transporter activity"/>
    <property type="evidence" value="ECO:0007669"/>
    <property type="project" value="TreeGrafter"/>
</dbReference>
<feature type="compositionally biased region" description="Acidic residues" evidence="6">
    <location>
        <begin position="395"/>
        <end position="408"/>
    </location>
</feature>